<dbReference type="InterPro" id="IPR037883">
    <property type="entry name" value="Knr4/Smi1-like_sf"/>
</dbReference>
<sequence>MLQAMRHTGEPWEAWVVDTRDVNLTIPRPAEDDHGMPRWPSRRRARGRRYARAVTDNSAPARRLTAAAQRKLNELVAQGVPFGTAMQQVRVEPDAFEEVVPVVATAPTATPRRAWAGDRVDWTRAAEKLGILRGLDRGCTVFGASMHRYELRPPVTEKRLASIERKLGVTLPPGLRAFYLTVGDGGAGPDYGLMPAAELAGRKPATAYPGIEVLRTLGARKQTQPPQPTRAALSPSRLSGLLAIQTAGCGIFAAVVCAGDVGRIVHYDEDGVSETDDTLVGWYERWLDDEIARFTLVARMRDEGATLDAMARAMKPLLPANQAFRARDVVELKLRGLAPSGATVDP</sequence>
<dbReference type="SMART" id="SM00860">
    <property type="entry name" value="SMI1_KNR4"/>
    <property type="match status" value="1"/>
</dbReference>
<dbReference type="EMBL" id="JAQNDN010000019">
    <property type="protein sequence ID" value="MDC0672264.1"/>
    <property type="molecule type" value="Genomic_DNA"/>
</dbReference>
<protein>
    <submittedName>
        <fullName evidence="2">SMI1/KNR4 family protein</fullName>
    </submittedName>
</protein>
<reference evidence="2 3" key="1">
    <citation type="submission" date="2022-11" db="EMBL/GenBank/DDBJ databases">
        <title>Minimal conservation of predation-associated metabolite biosynthetic gene clusters underscores biosynthetic potential of Myxococcota including descriptions for ten novel species: Archangium lansinium sp. nov., Myxococcus landrumus sp. nov., Nannocystis bai.</title>
        <authorList>
            <person name="Ahearne A."/>
            <person name="Stevens C."/>
            <person name="Dowd S."/>
        </authorList>
    </citation>
    <scope>NUCLEOTIDE SEQUENCE [LARGE SCALE GENOMIC DNA]</scope>
    <source>
        <strain evidence="2 3">NCELM</strain>
    </source>
</reference>
<proteinExistence type="predicted"/>
<dbReference type="InterPro" id="IPR018958">
    <property type="entry name" value="Knr4/Smi1-like_dom"/>
</dbReference>
<accession>A0ABT5BDP1</accession>
<evidence type="ECO:0000313" key="3">
    <source>
        <dbReference type="Proteomes" id="UP001217838"/>
    </source>
</evidence>
<feature type="domain" description="Knr4/Smi1-like" evidence="1">
    <location>
        <begin position="154"/>
        <end position="289"/>
    </location>
</feature>
<name>A0ABT5BDP1_9BACT</name>
<comment type="caution">
    <text evidence="2">The sequence shown here is derived from an EMBL/GenBank/DDBJ whole genome shotgun (WGS) entry which is preliminary data.</text>
</comment>
<dbReference type="Proteomes" id="UP001217838">
    <property type="component" value="Unassembled WGS sequence"/>
</dbReference>
<organism evidence="2 3">
    <name type="scientific">Nannocystis radixulma</name>
    <dbReference type="NCBI Taxonomy" id="2995305"/>
    <lineage>
        <taxon>Bacteria</taxon>
        <taxon>Pseudomonadati</taxon>
        <taxon>Myxococcota</taxon>
        <taxon>Polyangia</taxon>
        <taxon>Nannocystales</taxon>
        <taxon>Nannocystaceae</taxon>
        <taxon>Nannocystis</taxon>
    </lineage>
</organism>
<keyword evidence="3" id="KW-1185">Reference proteome</keyword>
<evidence type="ECO:0000259" key="1">
    <source>
        <dbReference type="SMART" id="SM00860"/>
    </source>
</evidence>
<dbReference type="Pfam" id="PF09346">
    <property type="entry name" value="SMI1_KNR4"/>
    <property type="match status" value="1"/>
</dbReference>
<gene>
    <name evidence="2" type="ORF">POL58_31240</name>
</gene>
<evidence type="ECO:0000313" key="2">
    <source>
        <dbReference type="EMBL" id="MDC0672264.1"/>
    </source>
</evidence>
<dbReference type="SUPFAM" id="SSF160631">
    <property type="entry name" value="SMI1/KNR4-like"/>
    <property type="match status" value="1"/>
</dbReference>
<dbReference type="RefSeq" id="WP_272003698.1">
    <property type="nucleotide sequence ID" value="NZ_JAQNDN010000019.1"/>
</dbReference>